<proteinExistence type="predicted"/>
<accession>A0ACB8CQA3</accession>
<dbReference type="Proteomes" id="UP000821865">
    <property type="component" value="Chromosome 5"/>
</dbReference>
<evidence type="ECO:0000313" key="1">
    <source>
        <dbReference type="EMBL" id="KAH7949184.1"/>
    </source>
</evidence>
<name>A0ACB8CQA3_DERSI</name>
<sequence>MGCRVFAPVTAAMSEANIKSPGLTGRADTCLAQGAIAGSSFIGDPIVRKMDHLCTTGDVPRGAVDEGQEVKSDHRREIMNPVGYADHETYLWQLDQEALDRTEFLVEPQAHHQHLDVGCGTGGFTCRALLPLNRPATRIVGADVSPSMLEYARRHNNQGSIAYELLDITSSPEVSAFVAKNGQFQRVYSFLCFHLVPDLTVAFQNISDLLTTDGECLVTACVTNPALDAWLDVHAMPEWKTWVADPRVVFPSSIYFNYGGTMAQIEEETRKCVVHAGLECIACEVIECTWLMRDVGHIFELYSDCFSVGADVPASDKDAVKAAYIKRLRPRVEETARGCEMRVRIYRVHATPHRQVTADH</sequence>
<comment type="caution">
    <text evidence="1">The sequence shown here is derived from an EMBL/GenBank/DDBJ whole genome shotgun (WGS) entry which is preliminary data.</text>
</comment>
<dbReference type="EMBL" id="CM023474">
    <property type="protein sequence ID" value="KAH7949184.1"/>
    <property type="molecule type" value="Genomic_DNA"/>
</dbReference>
<gene>
    <name evidence="1" type="ORF">HPB49_006231</name>
</gene>
<keyword evidence="2" id="KW-1185">Reference proteome</keyword>
<reference evidence="1" key="1">
    <citation type="submission" date="2020-05" db="EMBL/GenBank/DDBJ databases">
        <title>Large-scale comparative analyses of tick genomes elucidate their genetic diversity and vector capacities.</title>
        <authorList>
            <person name="Jia N."/>
            <person name="Wang J."/>
            <person name="Shi W."/>
            <person name="Du L."/>
            <person name="Sun Y."/>
            <person name="Zhan W."/>
            <person name="Jiang J."/>
            <person name="Wang Q."/>
            <person name="Zhang B."/>
            <person name="Ji P."/>
            <person name="Sakyi L.B."/>
            <person name="Cui X."/>
            <person name="Yuan T."/>
            <person name="Jiang B."/>
            <person name="Yang W."/>
            <person name="Lam T.T.-Y."/>
            <person name="Chang Q."/>
            <person name="Ding S."/>
            <person name="Wang X."/>
            <person name="Zhu J."/>
            <person name="Ruan X."/>
            <person name="Zhao L."/>
            <person name="Wei J."/>
            <person name="Que T."/>
            <person name="Du C."/>
            <person name="Cheng J."/>
            <person name="Dai P."/>
            <person name="Han X."/>
            <person name="Huang E."/>
            <person name="Gao Y."/>
            <person name="Liu J."/>
            <person name="Shao H."/>
            <person name="Ye R."/>
            <person name="Li L."/>
            <person name="Wei W."/>
            <person name="Wang X."/>
            <person name="Wang C."/>
            <person name="Yang T."/>
            <person name="Huo Q."/>
            <person name="Li W."/>
            <person name="Guo W."/>
            <person name="Chen H."/>
            <person name="Zhou L."/>
            <person name="Ni X."/>
            <person name="Tian J."/>
            <person name="Zhou Y."/>
            <person name="Sheng Y."/>
            <person name="Liu T."/>
            <person name="Pan Y."/>
            <person name="Xia L."/>
            <person name="Li J."/>
            <person name="Zhao F."/>
            <person name="Cao W."/>
        </authorList>
    </citation>
    <scope>NUCLEOTIDE SEQUENCE</scope>
    <source>
        <strain evidence="1">Dsil-2018</strain>
    </source>
</reference>
<organism evidence="1 2">
    <name type="scientific">Dermacentor silvarum</name>
    <name type="common">Tick</name>
    <dbReference type="NCBI Taxonomy" id="543639"/>
    <lineage>
        <taxon>Eukaryota</taxon>
        <taxon>Metazoa</taxon>
        <taxon>Ecdysozoa</taxon>
        <taxon>Arthropoda</taxon>
        <taxon>Chelicerata</taxon>
        <taxon>Arachnida</taxon>
        <taxon>Acari</taxon>
        <taxon>Parasitiformes</taxon>
        <taxon>Ixodida</taxon>
        <taxon>Ixodoidea</taxon>
        <taxon>Ixodidae</taxon>
        <taxon>Rhipicephalinae</taxon>
        <taxon>Dermacentor</taxon>
    </lineage>
</organism>
<evidence type="ECO:0000313" key="2">
    <source>
        <dbReference type="Proteomes" id="UP000821865"/>
    </source>
</evidence>
<protein>
    <submittedName>
        <fullName evidence="1">Uncharacterized protein</fullName>
    </submittedName>
</protein>